<evidence type="ECO:0000313" key="3">
    <source>
        <dbReference type="EMBL" id="KAG7662472.1"/>
    </source>
</evidence>
<evidence type="ECO:0000256" key="1">
    <source>
        <dbReference type="ARBA" id="ARBA00022614"/>
    </source>
</evidence>
<keyword evidence="1" id="KW-0433">Leucine-rich repeat</keyword>
<dbReference type="RefSeq" id="XP_049262705.1">
    <property type="nucleotide sequence ID" value="XM_049407916.1"/>
</dbReference>
<protein>
    <submittedName>
        <fullName evidence="3">Uncharacterized protein</fullName>
    </submittedName>
</protein>
<dbReference type="InterPro" id="IPR001611">
    <property type="entry name" value="Leu-rich_rpt"/>
</dbReference>
<gene>
    <name evidence="3" type="ORF">J8A68_004003</name>
</gene>
<dbReference type="PANTHER" id="PTHR45712">
    <property type="entry name" value="AGAP008170-PA"/>
    <property type="match status" value="1"/>
</dbReference>
<organism evidence="3 4">
    <name type="scientific">[Candida] subhashii</name>
    <dbReference type="NCBI Taxonomy" id="561895"/>
    <lineage>
        <taxon>Eukaryota</taxon>
        <taxon>Fungi</taxon>
        <taxon>Dikarya</taxon>
        <taxon>Ascomycota</taxon>
        <taxon>Saccharomycotina</taxon>
        <taxon>Pichiomycetes</taxon>
        <taxon>Debaryomycetaceae</taxon>
        <taxon>Spathaspora</taxon>
    </lineage>
</organism>
<dbReference type="Proteomes" id="UP000694255">
    <property type="component" value="Unassembled WGS sequence"/>
</dbReference>
<reference evidence="3 4" key="1">
    <citation type="journal article" date="2021" name="DNA Res.">
        <title>Genome analysis of Candida subhashii reveals its hybrid nature and dual mitochondrial genome conformations.</title>
        <authorList>
            <person name="Mixao V."/>
            <person name="Hegedusova E."/>
            <person name="Saus E."/>
            <person name="Pryszcz L.P."/>
            <person name="Cillingova A."/>
            <person name="Nosek J."/>
            <person name="Gabaldon T."/>
        </authorList>
    </citation>
    <scope>NUCLEOTIDE SEQUENCE [LARGE SCALE GENOMIC DNA]</scope>
    <source>
        <strain evidence="3 4">CBS 10753</strain>
    </source>
</reference>
<evidence type="ECO:0000256" key="2">
    <source>
        <dbReference type="ARBA" id="ARBA00022737"/>
    </source>
</evidence>
<keyword evidence="4" id="KW-1185">Reference proteome</keyword>
<accession>A0A8J5QG93</accession>
<dbReference type="EMBL" id="JAGSYN010000178">
    <property type="protein sequence ID" value="KAG7662472.1"/>
    <property type="molecule type" value="Genomic_DNA"/>
</dbReference>
<dbReference type="PROSITE" id="PS51450">
    <property type="entry name" value="LRR"/>
    <property type="match status" value="2"/>
</dbReference>
<dbReference type="InterPro" id="IPR050333">
    <property type="entry name" value="SLRP"/>
</dbReference>
<dbReference type="Pfam" id="PF13855">
    <property type="entry name" value="LRR_8"/>
    <property type="match status" value="1"/>
</dbReference>
<keyword evidence="2" id="KW-0677">Repeat</keyword>
<proteinExistence type="predicted"/>
<dbReference type="PANTHER" id="PTHR45712:SF22">
    <property type="entry name" value="INSULIN-LIKE GROWTH FACTOR-BINDING PROTEIN COMPLEX ACID LABILE SUBUNIT"/>
    <property type="match status" value="1"/>
</dbReference>
<comment type="caution">
    <text evidence="3">The sequence shown here is derived from an EMBL/GenBank/DDBJ whole genome shotgun (WGS) entry which is preliminary data.</text>
</comment>
<sequence>MSSLLPEKFLTLPSELQQVIFDNIPDEYLIQYIDIPAIGELALDVLASNVIIFKETPKLIRELIIGKQPWKYIEPMSDGPFKVSPLKAKHKIRFDITGFLRFIKKYPEFRPQKLYVDELAGLEAIQRKCKWVIDHSTFVSVARRNNSYKRKIFRALSKCNDNVSYHINTNRCDDFDIGPYDPIPSKLVGLTYGRLALLNPDLEPFSAYELGPFPETLTYLDMYMERTKSFNPDLPISLKHMTIEFESMSEAEEEEGLSSPMQIDIGHAINLQTVCFKGINSLDFRRFKAPQGLRNLAIHSCLLHGNWMSLSKFTKMKYLHIRTEGIESNLVADFPTSLKLLSVWTVPPIKAEVFDIPPNLELLDLRFVTLPVPPAKIQFPNTLKDLFIADFDRTYVWHNIKLPQVEKVTLCTNAVPTLEFLPKSIREFTFHLTSCLLLFNVNLSEYSNMTSLSLIKSEIVSFNFKLPPNLEILNLRENSLEEIQLDCPKLRVLDISHNKFTSLNKSNLKLPKGLKELYLGDHQLVNRGQKTSSRKELHSPLFENCFPESLEVLCMQTSNINCTILKNLKLSKCPNLKVLRLQTNPITSLNSALFPKSLVYLDLSMNEIDRIVNGNFSRFKSLRGMNVSFNDFSDSWMDRSIIFPSSLEYLNMTSCFLTNLHIQNLIIDDCKNLQWVFLAGNKFIADLNDFLSAIKKFCPLISSVHVDESNYKAFKSSWFNFLDLTYDEIEYRVMCKMDESFFEEYFSNFM</sequence>
<name>A0A8J5QG93_9ASCO</name>
<evidence type="ECO:0000313" key="4">
    <source>
        <dbReference type="Proteomes" id="UP000694255"/>
    </source>
</evidence>
<dbReference type="OrthoDB" id="4025406at2759"/>
<dbReference type="GeneID" id="73470803"/>
<dbReference type="AlphaFoldDB" id="A0A8J5QG93"/>